<protein>
    <submittedName>
        <fullName evidence="1">WG containing repeat-containing protein</fullName>
    </submittedName>
</protein>
<proteinExistence type="predicted"/>
<dbReference type="OrthoDB" id="1050120at2"/>
<dbReference type="RefSeq" id="WP_073211691.1">
    <property type="nucleotide sequence ID" value="NZ_FRBD01000038.1"/>
</dbReference>
<name>A0A1M6Z2X4_XYLRU</name>
<gene>
    <name evidence="1" type="ORF">SAMN05216463_1385</name>
</gene>
<dbReference type="PANTHER" id="PTHR37841:SF1">
    <property type="entry name" value="DUF3298 DOMAIN-CONTAINING PROTEIN"/>
    <property type="match status" value="1"/>
</dbReference>
<dbReference type="Pfam" id="PF14903">
    <property type="entry name" value="WG_beta_rep"/>
    <property type="match status" value="1"/>
</dbReference>
<dbReference type="InterPro" id="IPR032774">
    <property type="entry name" value="WG_beta_rep"/>
</dbReference>
<organism evidence="1 2">
    <name type="scientific">Xylanibacter ruminicola</name>
    <name type="common">Prevotella ruminicola</name>
    <dbReference type="NCBI Taxonomy" id="839"/>
    <lineage>
        <taxon>Bacteria</taxon>
        <taxon>Pseudomonadati</taxon>
        <taxon>Bacteroidota</taxon>
        <taxon>Bacteroidia</taxon>
        <taxon>Bacteroidales</taxon>
        <taxon>Prevotellaceae</taxon>
        <taxon>Xylanibacter</taxon>
    </lineage>
</organism>
<evidence type="ECO:0000313" key="1">
    <source>
        <dbReference type="EMBL" id="SHL24732.1"/>
    </source>
</evidence>
<accession>A0A1M6Z2X4</accession>
<evidence type="ECO:0000313" key="2">
    <source>
        <dbReference type="Proteomes" id="UP000184130"/>
    </source>
</evidence>
<dbReference type="EMBL" id="FRBD01000038">
    <property type="protein sequence ID" value="SHL24732.1"/>
    <property type="molecule type" value="Genomic_DNA"/>
</dbReference>
<sequence length="146" mass="16673">MKRCLFIIAVVLWGASALGQVLKPRSQGELWGFADGSGRFVIQPVYQKVYEFHNGIAVVIKDNSIGWIDPQGKEVVRTLYAESPTKFGEVCFQPNYRGERQYISWMRGADEQVGIIWITRQGKILVTSAKVLYDLTDKIPDKLWDY</sequence>
<dbReference type="Proteomes" id="UP000184130">
    <property type="component" value="Unassembled WGS sequence"/>
</dbReference>
<dbReference type="AlphaFoldDB" id="A0A1M6Z2X4"/>
<dbReference type="PANTHER" id="PTHR37841">
    <property type="entry name" value="GLR2918 PROTEIN"/>
    <property type="match status" value="1"/>
</dbReference>
<reference evidence="1 2" key="1">
    <citation type="submission" date="2016-11" db="EMBL/GenBank/DDBJ databases">
        <authorList>
            <person name="Jaros S."/>
            <person name="Januszkiewicz K."/>
            <person name="Wedrychowicz H."/>
        </authorList>
    </citation>
    <scope>NUCLEOTIDE SEQUENCE [LARGE SCALE GENOMIC DNA]</scope>
    <source>
        <strain evidence="1 2">KHT3</strain>
    </source>
</reference>